<dbReference type="AlphaFoldDB" id="A0A5C7CKA4"/>
<proteinExistence type="inferred from homology"/>
<dbReference type="Gene3D" id="3.30.160.390">
    <property type="entry name" value="Integrase, DNA-binding domain"/>
    <property type="match status" value="1"/>
</dbReference>
<accession>A0A5C7CKA4</accession>
<dbReference type="InterPro" id="IPR050808">
    <property type="entry name" value="Phage_Integrase"/>
</dbReference>
<dbReference type="RefSeq" id="WP_147881389.1">
    <property type="nucleotide sequence ID" value="NZ_VOUQ01000001.1"/>
</dbReference>
<name>A0A5C7CKA4_SERMA</name>
<dbReference type="InterPro" id="IPR010998">
    <property type="entry name" value="Integrase_recombinase_N"/>
</dbReference>
<dbReference type="InterPro" id="IPR013762">
    <property type="entry name" value="Integrase-like_cat_sf"/>
</dbReference>
<sequence>MALTARQVETAKPKEKDYKLSDERGLFLLVTTTGKRYWRMKYRIAGKEKKLSIGVYPEISLADARVKRDEARKVIADGGDPSEKKQLEKLAKKISVVNTFRALAVEWHKHKSISWSESYAESVMEALEKDIFPHVGKRPVAEILPLEMLEVLRLIEKRGSLEKLRKVRQYCNQIFRYAIATGRATINPAAELTGTLTAPKTEHFPHLQASELHAFLSSLADYHGSCITRMATNLLLLTGVRTIELRAAEWHEFDLDNALWTIPESRMKKRRKHLVPLSNQVLAILQELRAYTGQYQLVFPGRCNINKPMSEASINMVIKRIGYDGKATGHGFRHTMSTILHEQGFNTAWIEMQLAHVDKNSIRGTYNHAQYLESRREMMQWYADHIDNLFSGIENKVT</sequence>
<evidence type="ECO:0000259" key="7">
    <source>
        <dbReference type="PROSITE" id="PS51900"/>
    </source>
</evidence>
<evidence type="ECO:0000313" key="8">
    <source>
        <dbReference type="EMBL" id="TXE37210.1"/>
    </source>
</evidence>
<dbReference type="InterPro" id="IPR044068">
    <property type="entry name" value="CB"/>
</dbReference>
<evidence type="ECO:0000313" key="9">
    <source>
        <dbReference type="Proteomes" id="UP000321126"/>
    </source>
</evidence>
<evidence type="ECO:0000256" key="4">
    <source>
        <dbReference type="ARBA" id="ARBA00023172"/>
    </source>
</evidence>
<evidence type="ECO:0000256" key="3">
    <source>
        <dbReference type="ARBA" id="ARBA00023125"/>
    </source>
</evidence>
<dbReference type="PANTHER" id="PTHR30629">
    <property type="entry name" value="PROPHAGE INTEGRASE"/>
    <property type="match status" value="1"/>
</dbReference>
<organism evidence="8 9">
    <name type="scientific">Serratia marcescens</name>
    <dbReference type="NCBI Taxonomy" id="615"/>
    <lineage>
        <taxon>Bacteria</taxon>
        <taxon>Pseudomonadati</taxon>
        <taxon>Pseudomonadota</taxon>
        <taxon>Gammaproteobacteria</taxon>
        <taxon>Enterobacterales</taxon>
        <taxon>Yersiniaceae</taxon>
        <taxon>Serratia</taxon>
    </lineage>
</organism>
<keyword evidence="2" id="KW-0229">DNA integration</keyword>
<dbReference type="Proteomes" id="UP000321126">
    <property type="component" value="Unassembled WGS sequence"/>
</dbReference>
<keyword evidence="3 5" id="KW-0238">DNA-binding</keyword>
<dbReference type="InterPro" id="IPR011010">
    <property type="entry name" value="DNA_brk_join_enz"/>
</dbReference>
<dbReference type="InterPro" id="IPR053876">
    <property type="entry name" value="Phage_int_M"/>
</dbReference>
<feature type="domain" description="Tyr recombinase" evidence="6">
    <location>
        <begin position="202"/>
        <end position="379"/>
    </location>
</feature>
<comment type="similarity">
    <text evidence="1">Belongs to the 'phage' integrase family.</text>
</comment>
<evidence type="ECO:0000259" key="6">
    <source>
        <dbReference type="PROSITE" id="PS51898"/>
    </source>
</evidence>
<keyword evidence="4" id="KW-0233">DNA recombination</keyword>
<feature type="domain" description="Core-binding (CB)" evidence="7">
    <location>
        <begin position="98"/>
        <end position="179"/>
    </location>
</feature>
<dbReference type="InterPro" id="IPR038488">
    <property type="entry name" value="Integrase_DNA-bd_sf"/>
</dbReference>
<dbReference type="CDD" id="cd00801">
    <property type="entry name" value="INT_P4_C"/>
    <property type="match status" value="1"/>
</dbReference>
<dbReference type="Pfam" id="PF13356">
    <property type="entry name" value="Arm-DNA-bind_3"/>
    <property type="match status" value="1"/>
</dbReference>
<dbReference type="GO" id="GO:0006310">
    <property type="term" value="P:DNA recombination"/>
    <property type="evidence" value="ECO:0007669"/>
    <property type="project" value="UniProtKB-KW"/>
</dbReference>
<dbReference type="Gene3D" id="1.10.443.10">
    <property type="entry name" value="Intergrase catalytic core"/>
    <property type="match status" value="1"/>
</dbReference>
<dbReference type="GO" id="GO:0003677">
    <property type="term" value="F:DNA binding"/>
    <property type="evidence" value="ECO:0007669"/>
    <property type="project" value="UniProtKB-UniRule"/>
</dbReference>
<dbReference type="InterPro" id="IPR025166">
    <property type="entry name" value="Integrase_DNA_bind_dom"/>
</dbReference>
<dbReference type="EMBL" id="VOUQ01000001">
    <property type="protein sequence ID" value="TXE37210.1"/>
    <property type="molecule type" value="Genomic_DNA"/>
</dbReference>
<dbReference type="Gene3D" id="1.10.150.130">
    <property type="match status" value="1"/>
</dbReference>
<dbReference type="Pfam" id="PF00589">
    <property type="entry name" value="Phage_integrase"/>
    <property type="match status" value="1"/>
</dbReference>
<dbReference type="InterPro" id="IPR002104">
    <property type="entry name" value="Integrase_catalytic"/>
</dbReference>
<dbReference type="PANTHER" id="PTHR30629:SF2">
    <property type="entry name" value="PROPHAGE INTEGRASE INTS-RELATED"/>
    <property type="match status" value="1"/>
</dbReference>
<reference evidence="8 9" key="1">
    <citation type="submission" date="2019-07" db="EMBL/GenBank/DDBJ databases">
        <title>Serratia strains were isolated from fresh produce.</title>
        <authorList>
            <person name="Cho G.-S."/>
            <person name="Stein M."/>
            <person name="Lee W."/>
            <person name="Suh S.H."/>
            <person name="Franz C.M.A.P."/>
        </authorList>
    </citation>
    <scope>NUCLEOTIDE SEQUENCE [LARGE SCALE GENOMIC DNA]</scope>
    <source>
        <strain evidence="8 9">S16</strain>
    </source>
</reference>
<dbReference type="GO" id="GO:0015074">
    <property type="term" value="P:DNA integration"/>
    <property type="evidence" value="ECO:0007669"/>
    <property type="project" value="UniProtKB-KW"/>
</dbReference>
<evidence type="ECO:0000256" key="1">
    <source>
        <dbReference type="ARBA" id="ARBA00008857"/>
    </source>
</evidence>
<protein>
    <submittedName>
        <fullName evidence="8">Tyrosine-type recombinase/integrase</fullName>
    </submittedName>
</protein>
<gene>
    <name evidence="8" type="ORF">FOT62_00435</name>
</gene>
<dbReference type="SUPFAM" id="SSF56349">
    <property type="entry name" value="DNA breaking-rejoining enzymes"/>
    <property type="match status" value="1"/>
</dbReference>
<evidence type="ECO:0000256" key="5">
    <source>
        <dbReference type="PROSITE-ProRule" id="PRU01248"/>
    </source>
</evidence>
<dbReference type="PROSITE" id="PS51900">
    <property type="entry name" value="CB"/>
    <property type="match status" value="1"/>
</dbReference>
<comment type="caution">
    <text evidence="8">The sequence shown here is derived from an EMBL/GenBank/DDBJ whole genome shotgun (WGS) entry which is preliminary data.</text>
</comment>
<evidence type="ECO:0000256" key="2">
    <source>
        <dbReference type="ARBA" id="ARBA00022908"/>
    </source>
</evidence>
<dbReference type="Pfam" id="PF22022">
    <property type="entry name" value="Phage_int_M"/>
    <property type="match status" value="1"/>
</dbReference>
<dbReference type="PROSITE" id="PS51898">
    <property type="entry name" value="TYR_RECOMBINASE"/>
    <property type="match status" value="1"/>
</dbReference>